<name>A0ABX8AI55_9HYPH</name>
<sequence length="475" mass="54729">MKKLLRSALSYTILLCTLTLSVLIVLLSDSLHTKFESRVVYYSDGKFSYVRNQGVALKPAFDVKRYLLSRYPAAPRAAPDYFDDEQKLRHNNTIELKKAAYRAFFTGNLALAETAFKNLSWRGSPPFFASSVELSEEDYDYWLEDIAYHYAKYDVQQVVDALDTTFLLTAFLFDRMGRSEDAMHYYRQYANLLSFAETPFSGRSNFHLARRKSAVKARLFVLSRKFERPKEYDENSYYLTLVSMFVEETLDLPFFRKYVANGYGVTAAYSKGRIVLPSFDEGEQHDSEPGFEHSELDYKGLYTPKSYPAKFTPDNAVLKSGLLHDNVRLMLNLENCSALVGSSNLWTAAKCDHFVQRGRDLEEKVLTPFLEFKKYRYFLNGIAEEIKKLPWGEELDSERKEAILLRFETLEPVLRQFHEFLLDDLLFLTHNSLHRLGDEGAAVKMLCEVAKGDPRSSDYSHVAKLKVKAQGVTCR</sequence>
<evidence type="ECO:0000313" key="1">
    <source>
        <dbReference type="EMBL" id="QUS54480.1"/>
    </source>
</evidence>
<dbReference type="RefSeq" id="WP_075698828.1">
    <property type="nucleotide sequence ID" value="NZ_CP074126.1"/>
</dbReference>
<keyword evidence="2" id="KW-1185">Reference proteome</keyword>
<dbReference type="Proteomes" id="UP000680706">
    <property type="component" value="Chromosome"/>
</dbReference>
<organism evidence="1 2">
    <name type="scientific">Pseudovibrio brasiliensis</name>
    <dbReference type="NCBI Taxonomy" id="1898042"/>
    <lineage>
        <taxon>Bacteria</taxon>
        <taxon>Pseudomonadati</taxon>
        <taxon>Pseudomonadota</taxon>
        <taxon>Alphaproteobacteria</taxon>
        <taxon>Hyphomicrobiales</taxon>
        <taxon>Stappiaceae</taxon>
        <taxon>Pseudovibrio</taxon>
    </lineage>
</organism>
<accession>A0ABX8AI55</accession>
<gene>
    <name evidence="1" type="ORF">KGB56_13880</name>
</gene>
<protein>
    <submittedName>
        <fullName evidence="1">Uncharacterized protein</fullName>
    </submittedName>
</protein>
<proteinExistence type="predicted"/>
<evidence type="ECO:0000313" key="2">
    <source>
        <dbReference type="Proteomes" id="UP000680706"/>
    </source>
</evidence>
<reference evidence="1 2" key="1">
    <citation type="journal article" date="2021" name="Angew. Chem. Int. Ed. Engl.">
        <title>A novel family of nonribosomal peptides modulate collective behavior in Pseudovibrio bacteria isolated from marine sponges.</title>
        <authorList>
            <person name="Ioca L.P."/>
            <person name="Dai Y."/>
            <person name="Kunakom S."/>
            <person name="Diaz-Espinosa J."/>
            <person name="Krunic A."/>
            <person name="Crnkovic C.M."/>
            <person name="Orjala J."/>
            <person name="Sanchez L.M."/>
            <person name="Ferreira A.G."/>
            <person name="Berlinck R.G.S."/>
            <person name="Eustaquio A.S."/>
        </authorList>
    </citation>
    <scope>NUCLEOTIDE SEQUENCE [LARGE SCALE GENOMIC DNA]</scope>
    <source>
        <strain evidence="1 2">Ab134</strain>
    </source>
</reference>
<dbReference type="EMBL" id="CP074126">
    <property type="protein sequence ID" value="QUS54480.1"/>
    <property type="molecule type" value="Genomic_DNA"/>
</dbReference>